<organism evidence="10 11">
    <name type="scientific">Actinospica durhamensis</name>
    <dbReference type="NCBI Taxonomy" id="1508375"/>
    <lineage>
        <taxon>Bacteria</taxon>
        <taxon>Bacillati</taxon>
        <taxon>Actinomycetota</taxon>
        <taxon>Actinomycetes</taxon>
        <taxon>Catenulisporales</taxon>
        <taxon>Actinospicaceae</taxon>
        <taxon>Actinospica</taxon>
    </lineage>
</organism>
<dbReference type="Pfam" id="PF05977">
    <property type="entry name" value="MFS_3"/>
    <property type="match status" value="1"/>
</dbReference>
<accession>A0A941F0I1</accession>
<keyword evidence="3" id="KW-1003">Cell membrane</keyword>
<name>A0A941F0I1_9ACTN</name>
<dbReference type="Gene3D" id="1.20.1250.20">
    <property type="entry name" value="MFS general substrate transporter like domains"/>
    <property type="match status" value="1"/>
</dbReference>
<feature type="transmembrane region" description="Helical" evidence="8">
    <location>
        <begin position="119"/>
        <end position="140"/>
    </location>
</feature>
<evidence type="ECO:0000256" key="7">
    <source>
        <dbReference type="SAM" id="MobiDB-lite"/>
    </source>
</evidence>
<dbReference type="InterPro" id="IPR020846">
    <property type="entry name" value="MFS_dom"/>
</dbReference>
<feature type="domain" description="Major facilitator superfamily (MFS) profile" evidence="9">
    <location>
        <begin position="20"/>
        <end position="443"/>
    </location>
</feature>
<feature type="transmembrane region" description="Helical" evidence="8">
    <location>
        <begin position="59"/>
        <end position="83"/>
    </location>
</feature>
<protein>
    <submittedName>
        <fullName evidence="10">MFS transporter</fullName>
    </submittedName>
</protein>
<reference evidence="10" key="1">
    <citation type="submission" date="2021-04" db="EMBL/GenBank/DDBJ databases">
        <title>Genome based classification of Actinospica acidithermotolerans sp. nov., an actinobacterium isolated from an Indonesian hot spring.</title>
        <authorList>
            <person name="Kusuma A.B."/>
            <person name="Putra K.E."/>
            <person name="Nafisah S."/>
            <person name="Loh J."/>
            <person name="Nouioui I."/>
            <person name="Goodfellow M."/>
        </authorList>
    </citation>
    <scope>NUCLEOTIDE SEQUENCE</scope>
    <source>
        <strain evidence="10">CSCA 57</strain>
    </source>
</reference>
<evidence type="ECO:0000256" key="3">
    <source>
        <dbReference type="ARBA" id="ARBA00022475"/>
    </source>
</evidence>
<dbReference type="GO" id="GO:0022857">
    <property type="term" value="F:transmembrane transporter activity"/>
    <property type="evidence" value="ECO:0007669"/>
    <property type="project" value="InterPro"/>
</dbReference>
<feature type="transmembrane region" description="Helical" evidence="8">
    <location>
        <begin position="161"/>
        <end position="181"/>
    </location>
</feature>
<dbReference type="CDD" id="cd06173">
    <property type="entry name" value="MFS_MefA_like"/>
    <property type="match status" value="1"/>
</dbReference>
<evidence type="ECO:0000256" key="5">
    <source>
        <dbReference type="ARBA" id="ARBA00022989"/>
    </source>
</evidence>
<dbReference type="Proteomes" id="UP000675781">
    <property type="component" value="Unassembled WGS sequence"/>
</dbReference>
<dbReference type="EMBL" id="JAGSOG010000254">
    <property type="protein sequence ID" value="MBR7838069.1"/>
    <property type="molecule type" value="Genomic_DNA"/>
</dbReference>
<dbReference type="PROSITE" id="PS50850">
    <property type="entry name" value="MFS"/>
    <property type="match status" value="1"/>
</dbReference>
<dbReference type="PANTHER" id="PTHR23513:SF6">
    <property type="entry name" value="MAJOR FACILITATOR SUPERFAMILY ASSOCIATED DOMAIN-CONTAINING PROTEIN"/>
    <property type="match status" value="1"/>
</dbReference>
<dbReference type="GO" id="GO:0005886">
    <property type="term" value="C:plasma membrane"/>
    <property type="evidence" value="ECO:0007669"/>
    <property type="project" value="UniProtKB-SubCell"/>
</dbReference>
<gene>
    <name evidence="10" type="ORF">KDL01_32650</name>
</gene>
<keyword evidence="2" id="KW-0813">Transport</keyword>
<dbReference type="RefSeq" id="WP_212532530.1">
    <property type="nucleotide sequence ID" value="NZ_JAGSOG010000254.1"/>
</dbReference>
<feature type="transmembrane region" description="Helical" evidence="8">
    <location>
        <begin position="24"/>
        <end position="47"/>
    </location>
</feature>
<comment type="caution">
    <text evidence="10">The sequence shown here is derived from an EMBL/GenBank/DDBJ whole genome shotgun (WGS) entry which is preliminary data.</text>
</comment>
<keyword evidence="4 8" id="KW-0812">Transmembrane</keyword>
<evidence type="ECO:0000313" key="11">
    <source>
        <dbReference type="Proteomes" id="UP000675781"/>
    </source>
</evidence>
<keyword evidence="6 8" id="KW-0472">Membrane</keyword>
<feature type="transmembrane region" description="Helical" evidence="8">
    <location>
        <begin position="187"/>
        <end position="207"/>
    </location>
</feature>
<feature type="transmembrane region" description="Helical" evidence="8">
    <location>
        <begin position="316"/>
        <end position="333"/>
    </location>
</feature>
<feature type="transmembrane region" description="Helical" evidence="8">
    <location>
        <begin position="339"/>
        <end position="364"/>
    </location>
</feature>
<evidence type="ECO:0000259" key="9">
    <source>
        <dbReference type="PROSITE" id="PS50850"/>
    </source>
</evidence>
<keyword evidence="5 8" id="KW-1133">Transmembrane helix</keyword>
<feature type="region of interest" description="Disordered" evidence="7">
    <location>
        <begin position="444"/>
        <end position="468"/>
    </location>
</feature>
<keyword evidence="11" id="KW-1185">Reference proteome</keyword>
<dbReference type="InterPro" id="IPR036259">
    <property type="entry name" value="MFS_trans_sf"/>
</dbReference>
<evidence type="ECO:0000256" key="1">
    <source>
        <dbReference type="ARBA" id="ARBA00004651"/>
    </source>
</evidence>
<dbReference type="PANTHER" id="PTHR23513">
    <property type="entry name" value="INTEGRAL MEMBRANE EFFLUX PROTEIN-RELATED"/>
    <property type="match status" value="1"/>
</dbReference>
<dbReference type="AlphaFoldDB" id="A0A941F0I1"/>
<evidence type="ECO:0000256" key="2">
    <source>
        <dbReference type="ARBA" id="ARBA00022448"/>
    </source>
</evidence>
<dbReference type="SUPFAM" id="SSF103473">
    <property type="entry name" value="MFS general substrate transporter"/>
    <property type="match status" value="1"/>
</dbReference>
<proteinExistence type="predicted"/>
<evidence type="ECO:0000313" key="10">
    <source>
        <dbReference type="EMBL" id="MBR7838069.1"/>
    </source>
</evidence>
<feature type="transmembrane region" description="Helical" evidence="8">
    <location>
        <begin position="95"/>
        <end position="113"/>
    </location>
</feature>
<dbReference type="InterPro" id="IPR010290">
    <property type="entry name" value="TM_effector"/>
</dbReference>
<evidence type="ECO:0000256" key="6">
    <source>
        <dbReference type="ARBA" id="ARBA00023136"/>
    </source>
</evidence>
<evidence type="ECO:0000256" key="4">
    <source>
        <dbReference type="ARBA" id="ARBA00022692"/>
    </source>
</evidence>
<feature type="transmembrane region" description="Helical" evidence="8">
    <location>
        <begin position="288"/>
        <end position="309"/>
    </location>
</feature>
<sequence>MTRSAGATGGFIERRLVNRDFARLWTGGAVSGLGDAVFDTTVLLWIATVLAHGRSWGPAAVSGVMLAAGLAVAVVGPIAGVFADRWEWRATMLRTEAIRAVLAGALTAVSLLPTRDLPVGAWLALVYGVVLALNVAGQFFNPSRFAMISQIVPGDEDRAKAVGLSQGTYAATLMIGPPLAAPLLFTVGFQWALLFNAASYVFSYWVIRSVRVERAARPPEQAPQTTPVSGLRSLGRDLLDGLRVFAHSRFLVTLLVMVVILTVGTGALNGLDVYFVTENLHADPHLYGLLSMADGTGAVLGALAAGAVVERLGIRRSTWLPLFLGGLVILLYARQTRFWSALLLVALVACLAGIVNTVFSPAVMKAAPKEYLGRVVQVFNPAMSLASMLSLAVSGWLASTVLVHYHGEIGGLHMGRIDLIFTAGAALVTLGGAYGGIFLPRDAESPRGVSSGRAASRRLRRAEAPTPR</sequence>
<comment type="subcellular location">
    <subcellularLocation>
        <location evidence="1">Cell membrane</location>
        <topology evidence="1">Multi-pass membrane protein</topology>
    </subcellularLocation>
</comment>
<feature type="transmembrane region" description="Helical" evidence="8">
    <location>
        <begin position="385"/>
        <end position="407"/>
    </location>
</feature>
<evidence type="ECO:0000256" key="8">
    <source>
        <dbReference type="SAM" id="Phobius"/>
    </source>
</evidence>
<feature type="transmembrane region" description="Helical" evidence="8">
    <location>
        <begin position="250"/>
        <end position="268"/>
    </location>
</feature>
<feature type="transmembrane region" description="Helical" evidence="8">
    <location>
        <begin position="419"/>
        <end position="439"/>
    </location>
</feature>